<evidence type="ECO:0000259" key="11">
    <source>
        <dbReference type="PROSITE" id="PS50157"/>
    </source>
</evidence>
<keyword evidence="13" id="KW-1185">Reference proteome</keyword>
<feature type="domain" description="C2H2-type" evidence="11">
    <location>
        <begin position="213"/>
        <end position="241"/>
    </location>
</feature>
<dbReference type="GO" id="GO:0006357">
    <property type="term" value="P:regulation of transcription by RNA polymerase II"/>
    <property type="evidence" value="ECO:0007669"/>
    <property type="project" value="UniProtKB-ARBA"/>
</dbReference>
<proteinExistence type="predicted"/>
<protein>
    <recommendedName>
        <fullName evidence="11">C2H2-type domain-containing protein</fullName>
    </recommendedName>
</protein>
<dbReference type="InterPro" id="IPR036236">
    <property type="entry name" value="Znf_C2H2_sf"/>
</dbReference>
<dbReference type="FunFam" id="3.30.160.60:FF:000145">
    <property type="entry name" value="Zinc finger protein 574"/>
    <property type="match status" value="1"/>
</dbReference>
<feature type="domain" description="C2H2-type" evidence="11">
    <location>
        <begin position="294"/>
        <end position="322"/>
    </location>
</feature>
<evidence type="ECO:0000256" key="2">
    <source>
        <dbReference type="ARBA" id="ARBA00022723"/>
    </source>
</evidence>
<feature type="region of interest" description="Disordered" evidence="10">
    <location>
        <begin position="1"/>
        <end position="27"/>
    </location>
</feature>
<evidence type="ECO:0000256" key="7">
    <source>
        <dbReference type="ARBA" id="ARBA00023163"/>
    </source>
</evidence>
<dbReference type="PROSITE" id="PS00028">
    <property type="entry name" value="ZINC_FINGER_C2H2_1"/>
    <property type="match status" value="5"/>
</dbReference>
<dbReference type="GO" id="GO:0008270">
    <property type="term" value="F:zinc ion binding"/>
    <property type="evidence" value="ECO:0007669"/>
    <property type="project" value="UniProtKB-KW"/>
</dbReference>
<comment type="caution">
    <text evidence="12">The sequence shown here is derived from an EMBL/GenBank/DDBJ whole genome shotgun (WGS) entry which is preliminary data.</text>
</comment>
<keyword evidence="6" id="KW-0805">Transcription regulation</keyword>
<feature type="domain" description="C2H2-type" evidence="11">
    <location>
        <begin position="242"/>
        <end position="270"/>
    </location>
</feature>
<feature type="domain" description="C2H2-type" evidence="11">
    <location>
        <begin position="352"/>
        <end position="380"/>
    </location>
</feature>
<dbReference type="FunFam" id="3.30.160.60:FF:001289">
    <property type="entry name" value="Zinc finger protein 574"/>
    <property type="match status" value="1"/>
</dbReference>
<evidence type="ECO:0000256" key="9">
    <source>
        <dbReference type="PROSITE-ProRule" id="PRU00042"/>
    </source>
</evidence>
<dbReference type="FunFam" id="3.30.160.60:FF:000100">
    <property type="entry name" value="Zinc finger 45-like"/>
    <property type="match status" value="1"/>
</dbReference>
<evidence type="ECO:0000256" key="3">
    <source>
        <dbReference type="ARBA" id="ARBA00022737"/>
    </source>
</evidence>
<evidence type="ECO:0000256" key="10">
    <source>
        <dbReference type="SAM" id="MobiDB-lite"/>
    </source>
</evidence>
<keyword evidence="8" id="KW-0539">Nucleus</keyword>
<keyword evidence="3" id="KW-0677">Repeat</keyword>
<sequence length="402" mass="47522">MTRELKSSKDMIRVKEEPKDSWSDEGDDSVDFYQVKNLETFPHVKRSGSYINEAIVLNEKSDDSVTIEFECKDVKTEPSSVLKTICQSDCKSCLPFVKMENRKQTNQLNERNLMILIKKDFDCSKNCSFQENSLLKLDKIDEMKILEKRTQIELSYNFNACEKTHNKEASLKRYFSKDHSKCRPIECHICHKLCDWDTFKRHIMTVHNYSKPYECEICHKSFSRKETLKRHTKIVHNRSKPFDCDICHKSFGLKHHLERHIDASHIGSTYNKSFGYKSDLNKHINAIHNRSKPFECETCHKSFGRKQNLKTHIDTVHNRSKPFECETCHKSFGRKQNLKTHIDTVHNRSKPFECETCHKSFEYQNVLKNHINAVHNQSKSFRYKQHLKRHIIAIHSRSKPIQ</sequence>
<keyword evidence="4 9" id="KW-0863">Zinc-finger</keyword>
<comment type="subcellular location">
    <subcellularLocation>
        <location evidence="1">Nucleus</location>
    </subcellularLocation>
</comment>
<dbReference type="InterPro" id="IPR013087">
    <property type="entry name" value="Znf_C2H2_type"/>
</dbReference>
<feature type="domain" description="C2H2-type" evidence="11">
    <location>
        <begin position="323"/>
        <end position="351"/>
    </location>
</feature>
<feature type="compositionally biased region" description="Basic and acidic residues" evidence="10">
    <location>
        <begin position="1"/>
        <end position="22"/>
    </location>
</feature>
<evidence type="ECO:0000256" key="8">
    <source>
        <dbReference type="ARBA" id="ARBA00023242"/>
    </source>
</evidence>
<dbReference type="EMBL" id="JBJJXI010000021">
    <property type="protein sequence ID" value="KAL3405049.1"/>
    <property type="molecule type" value="Genomic_DNA"/>
</dbReference>
<evidence type="ECO:0000313" key="12">
    <source>
        <dbReference type="EMBL" id="KAL3405049.1"/>
    </source>
</evidence>
<dbReference type="PANTHER" id="PTHR24408:SF61">
    <property type="entry name" value="E3 SUMO-PROTEIN LIGASE ZNF451"/>
    <property type="match status" value="1"/>
</dbReference>
<gene>
    <name evidence="12" type="ORF">TKK_002108</name>
</gene>
<keyword evidence="5" id="KW-0862">Zinc</keyword>
<evidence type="ECO:0000256" key="1">
    <source>
        <dbReference type="ARBA" id="ARBA00004123"/>
    </source>
</evidence>
<accession>A0ABD2XJM9</accession>
<dbReference type="SUPFAM" id="SSF57667">
    <property type="entry name" value="beta-beta-alpha zinc fingers"/>
    <property type="match status" value="3"/>
</dbReference>
<evidence type="ECO:0000256" key="4">
    <source>
        <dbReference type="ARBA" id="ARBA00022771"/>
    </source>
</evidence>
<keyword evidence="7" id="KW-0804">Transcription</keyword>
<evidence type="ECO:0000256" key="5">
    <source>
        <dbReference type="ARBA" id="ARBA00022833"/>
    </source>
</evidence>
<evidence type="ECO:0000256" key="6">
    <source>
        <dbReference type="ARBA" id="ARBA00023015"/>
    </source>
</evidence>
<keyword evidence="2" id="KW-0479">Metal-binding</keyword>
<name>A0ABD2XJM9_9HYME</name>
<dbReference type="GO" id="GO:0005634">
    <property type="term" value="C:nucleus"/>
    <property type="evidence" value="ECO:0007669"/>
    <property type="project" value="UniProtKB-SubCell"/>
</dbReference>
<dbReference type="AlphaFoldDB" id="A0ABD2XJM9"/>
<dbReference type="Proteomes" id="UP001627154">
    <property type="component" value="Unassembled WGS sequence"/>
</dbReference>
<dbReference type="Pfam" id="PF00096">
    <property type="entry name" value="zf-C2H2"/>
    <property type="match status" value="5"/>
</dbReference>
<dbReference type="FunFam" id="3.30.160.60:FF:000086">
    <property type="entry name" value="transcription factor E4F1 isoform X1"/>
    <property type="match status" value="2"/>
</dbReference>
<dbReference type="PROSITE" id="PS50157">
    <property type="entry name" value="ZINC_FINGER_C2H2_2"/>
    <property type="match status" value="5"/>
</dbReference>
<reference evidence="12 13" key="1">
    <citation type="journal article" date="2024" name="bioRxiv">
        <title>A reference genome for Trichogramma kaykai: A tiny desert-dwelling parasitoid wasp with competing sex-ratio distorters.</title>
        <authorList>
            <person name="Culotta J."/>
            <person name="Lindsey A.R."/>
        </authorList>
    </citation>
    <scope>NUCLEOTIDE SEQUENCE [LARGE SCALE GENOMIC DNA]</scope>
    <source>
        <strain evidence="12 13">KSX58</strain>
    </source>
</reference>
<organism evidence="12 13">
    <name type="scientific">Trichogramma kaykai</name>
    <dbReference type="NCBI Taxonomy" id="54128"/>
    <lineage>
        <taxon>Eukaryota</taxon>
        <taxon>Metazoa</taxon>
        <taxon>Ecdysozoa</taxon>
        <taxon>Arthropoda</taxon>
        <taxon>Hexapoda</taxon>
        <taxon>Insecta</taxon>
        <taxon>Pterygota</taxon>
        <taxon>Neoptera</taxon>
        <taxon>Endopterygota</taxon>
        <taxon>Hymenoptera</taxon>
        <taxon>Apocrita</taxon>
        <taxon>Proctotrupomorpha</taxon>
        <taxon>Chalcidoidea</taxon>
        <taxon>Trichogrammatidae</taxon>
        <taxon>Trichogramma</taxon>
    </lineage>
</organism>
<dbReference type="SMART" id="SM00355">
    <property type="entry name" value="ZnF_C2H2"/>
    <property type="match status" value="6"/>
</dbReference>
<dbReference type="Gene3D" id="3.30.160.60">
    <property type="entry name" value="Classic Zinc Finger"/>
    <property type="match status" value="5"/>
</dbReference>
<evidence type="ECO:0000313" key="13">
    <source>
        <dbReference type="Proteomes" id="UP001627154"/>
    </source>
</evidence>
<dbReference type="PANTHER" id="PTHR24408">
    <property type="entry name" value="ZINC FINGER PROTEIN"/>
    <property type="match status" value="1"/>
</dbReference>